<dbReference type="InterPro" id="IPR002123">
    <property type="entry name" value="Plipid/glycerol_acylTrfase"/>
</dbReference>
<keyword evidence="3 5" id="KW-0012">Acyltransferase</keyword>
<organism evidence="5 6">
    <name type="scientific">Leptospira ryugenii</name>
    <dbReference type="NCBI Taxonomy" id="1917863"/>
    <lineage>
        <taxon>Bacteria</taxon>
        <taxon>Pseudomonadati</taxon>
        <taxon>Spirochaetota</taxon>
        <taxon>Spirochaetia</taxon>
        <taxon>Leptospirales</taxon>
        <taxon>Leptospiraceae</taxon>
        <taxon>Leptospira</taxon>
    </lineage>
</organism>
<accession>A0A2P2E046</accession>
<comment type="caution">
    <text evidence="5">The sequence shown here is derived from an EMBL/GenBank/DDBJ whole genome shotgun (WGS) entry which is preliminary data.</text>
</comment>
<name>A0A2P2E046_9LEPT</name>
<reference evidence="5 6" key="1">
    <citation type="submission" date="2018-02" db="EMBL/GenBank/DDBJ databases">
        <title>Novel Leptospira species isolated from soil and water in Japan.</title>
        <authorList>
            <person name="Nakao R."/>
            <person name="Masuzawa T."/>
        </authorList>
    </citation>
    <scope>NUCLEOTIDE SEQUENCE [LARGE SCALE GENOMIC DNA]</scope>
    <source>
        <strain evidence="5 6">YH101</strain>
    </source>
</reference>
<keyword evidence="6" id="KW-1185">Reference proteome</keyword>
<protein>
    <submittedName>
        <fullName evidence="5">1-acylglycerol-3-phosphate O-acyltransferase</fullName>
    </submittedName>
</protein>
<evidence type="ECO:0000256" key="1">
    <source>
        <dbReference type="ARBA" id="ARBA00005189"/>
    </source>
</evidence>
<dbReference type="SMART" id="SM00563">
    <property type="entry name" value="PlsC"/>
    <property type="match status" value="1"/>
</dbReference>
<gene>
    <name evidence="5" type="primary">plsC</name>
    <name evidence="5" type="ORF">LPTSP4_17200</name>
</gene>
<evidence type="ECO:0000256" key="2">
    <source>
        <dbReference type="ARBA" id="ARBA00022679"/>
    </source>
</evidence>
<dbReference type="OrthoDB" id="9803035at2"/>
<sequence>MEGQIVDQAKKNVETIKKFVTPFFNLAVTTNVYGYHNIVPSGKLILTCNHRSDMDPFVIGNAFPRFISWIAAEYTTRIPLFRDLVEKTGTIPMAIDGNISIASIKKVQQVFKNGDVLGIFPEGHDYMVKNDFSAPLADFHHGFAAFSLRNKVDILPSVLIPEEETISDYPIPPLVRAFMGMPKEVCEIKKRVVYKKVNLVFGEVIKHQDYIHLPLEEGMKAVSMETKRRMGDLQKADFLKKF</sequence>
<evidence type="ECO:0000313" key="6">
    <source>
        <dbReference type="Proteomes" id="UP000245133"/>
    </source>
</evidence>
<dbReference type="AlphaFoldDB" id="A0A2P2E046"/>
<dbReference type="EMBL" id="BFBB01000004">
    <property type="protein sequence ID" value="GBF50196.1"/>
    <property type="molecule type" value="Genomic_DNA"/>
</dbReference>
<evidence type="ECO:0000256" key="3">
    <source>
        <dbReference type="ARBA" id="ARBA00023315"/>
    </source>
</evidence>
<dbReference type="Proteomes" id="UP000245133">
    <property type="component" value="Unassembled WGS sequence"/>
</dbReference>
<feature type="domain" description="Phospholipid/glycerol acyltransferase" evidence="4">
    <location>
        <begin position="44"/>
        <end position="162"/>
    </location>
</feature>
<dbReference type="RefSeq" id="WP_108975901.1">
    <property type="nucleotide sequence ID" value="NZ_BFBB01000004.1"/>
</dbReference>
<comment type="pathway">
    <text evidence="1">Lipid metabolism.</text>
</comment>
<dbReference type="PANTHER" id="PTHR10434">
    <property type="entry name" value="1-ACYL-SN-GLYCEROL-3-PHOSPHATE ACYLTRANSFERASE"/>
    <property type="match status" value="1"/>
</dbReference>
<dbReference type="CDD" id="cd07989">
    <property type="entry name" value="LPLAT_AGPAT-like"/>
    <property type="match status" value="1"/>
</dbReference>
<dbReference type="GO" id="GO:0003841">
    <property type="term" value="F:1-acylglycerol-3-phosphate O-acyltransferase activity"/>
    <property type="evidence" value="ECO:0007669"/>
    <property type="project" value="TreeGrafter"/>
</dbReference>
<evidence type="ECO:0000313" key="5">
    <source>
        <dbReference type="EMBL" id="GBF50196.1"/>
    </source>
</evidence>
<dbReference type="GO" id="GO:0006654">
    <property type="term" value="P:phosphatidic acid biosynthetic process"/>
    <property type="evidence" value="ECO:0007669"/>
    <property type="project" value="TreeGrafter"/>
</dbReference>
<dbReference type="SUPFAM" id="SSF69593">
    <property type="entry name" value="Glycerol-3-phosphate (1)-acyltransferase"/>
    <property type="match status" value="1"/>
</dbReference>
<evidence type="ECO:0000259" key="4">
    <source>
        <dbReference type="SMART" id="SM00563"/>
    </source>
</evidence>
<keyword evidence="2 5" id="KW-0808">Transferase</keyword>
<dbReference type="PANTHER" id="PTHR10434:SF66">
    <property type="entry name" value="PHOSPHOLIPID_GLYCEROL ACYLTRANSFERASE DOMAIN-CONTAINING PROTEIN"/>
    <property type="match status" value="1"/>
</dbReference>
<dbReference type="Pfam" id="PF01553">
    <property type="entry name" value="Acyltransferase"/>
    <property type="match status" value="1"/>
</dbReference>
<proteinExistence type="predicted"/>